<dbReference type="SUPFAM" id="SSF52172">
    <property type="entry name" value="CheY-like"/>
    <property type="match status" value="1"/>
</dbReference>
<dbReference type="Gene3D" id="3.40.50.2300">
    <property type="match status" value="1"/>
</dbReference>
<dbReference type="Gene3D" id="2.40.50.1020">
    <property type="entry name" value="LytTr DNA-binding domain"/>
    <property type="match status" value="1"/>
</dbReference>
<dbReference type="GO" id="GO:0000156">
    <property type="term" value="F:phosphorelay response regulator activity"/>
    <property type="evidence" value="ECO:0007669"/>
    <property type="project" value="InterPro"/>
</dbReference>
<gene>
    <name evidence="6" type="ORF">HLQ16_14140</name>
</gene>
<sequence length="265" mass="30803">MEGYKLQFYIIWGEECDTLYSIILVEDDSMERNILKKMIMSIDESINIYEADSEDTALNIIKNNCINMFLIDINIKESSGLDLAMNIRDINKYEFSPLVFLTTHVEYITQAFKQTHCYDFILKPYNKNDIVTMLNKFILIEQSSLKNIDKEIIISLKNGILVRLNINDIYFIEINGKDCEVNTNNGVYIAINVSLKKIIKLIASEHIIQSHRSFAINLNCICKIEKLDVKLSRIYFNRYTKTALLGYKFKINVISEFEKGKVVIC</sequence>
<dbReference type="InterPro" id="IPR011006">
    <property type="entry name" value="CheY-like_superfamily"/>
</dbReference>
<dbReference type="GO" id="GO:0003677">
    <property type="term" value="F:DNA binding"/>
    <property type="evidence" value="ECO:0007669"/>
    <property type="project" value="InterPro"/>
</dbReference>
<dbReference type="PROSITE" id="PS50930">
    <property type="entry name" value="HTH_LYTTR"/>
    <property type="match status" value="1"/>
</dbReference>
<evidence type="ECO:0000259" key="4">
    <source>
        <dbReference type="PROSITE" id="PS50110"/>
    </source>
</evidence>
<evidence type="ECO:0000256" key="2">
    <source>
        <dbReference type="ARBA" id="ARBA00024867"/>
    </source>
</evidence>
<name>A0A7Y3SX95_9CLOT</name>
<dbReference type="InterPro" id="IPR007492">
    <property type="entry name" value="LytTR_DNA-bd_dom"/>
</dbReference>
<comment type="function">
    <text evidence="2">May play the central regulatory role in sporulation. It may be an element of the effector pathway responsible for the activation of sporulation genes in response to nutritional stress. Spo0A may act in concert with spo0H (a sigma factor) to control the expression of some genes that are critical to the sporulation process.</text>
</comment>
<feature type="domain" description="Response regulatory" evidence="4">
    <location>
        <begin position="21"/>
        <end position="138"/>
    </location>
</feature>
<dbReference type="InterPro" id="IPR046947">
    <property type="entry name" value="LytR-like"/>
</dbReference>
<dbReference type="PANTHER" id="PTHR37299">
    <property type="entry name" value="TRANSCRIPTIONAL REGULATOR-RELATED"/>
    <property type="match status" value="1"/>
</dbReference>
<evidence type="ECO:0000256" key="3">
    <source>
        <dbReference type="PROSITE-ProRule" id="PRU00169"/>
    </source>
</evidence>
<keyword evidence="3" id="KW-0597">Phosphoprotein</keyword>
<dbReference type="Pfam" id="PF00072">
    <property type="entry name" value="Response_reg"/>
    <property type="match status" value="1"/>
</dbReference>
<comment type="caution">
    <text evidence="6">The sequence shown here is derived from an EMBL/GenBank/DDBJ whole genome shotgun (WGS) entry which is preliminary data.</text>
</comment>
<dbReference type="EMBL" id="JABEYB010000010">
    <property type="protein sequence ID" value="NNU77075.1"/>
    <property type="molecule type" value="Genomic_DNA"/>
</dbReference>
<dbReference type="RefSeq" id="WP_270159930.1">
    <property type="nucleotide sequence ID" value="NZ_CP087098.1"/>
</dbReference>
<dbReference type="SMART" id="SM00850">
    <property type="entry name" value="LytTR"/>
    <property type="match status" value="1"/>
</dbReference>
<dbReference type="AlphaFoldDB" id="A0A7Y3SX95"/>
<evidence type="ECO:0000256" key="1">
    <source>
        <dbReference type="ARBA" id="ARBA00018672"/>
    </source>
</evidence>
<feature type="modified residue" description="4-aspartylphosphate" evidence="3">
    <location>
        <position position="72"/>
    </location>
</feature>
<proteinExistence type="predicted"/>
<dbReference type="Proteomes" id="UP000531659">
    <property type="component" value="Unassembled WGS sequence"/>
</dbReference>
<evidence type="ECO:0000259" key="5">
    <source>
        <dbReference type="PROSITE" id="PS50930"/>
    </source>
</evidence>
<dbReference type="PANTHER" id="PTHR37299:SF1">
    <property type="entry name" value="STAGE 0 SPORULATION PROTEIN A HOMOLOG"/>
    <property type="match status" value="1"/>
</dbReference>
<evidence type="ECO:0000313" key="7">
    <source>
        <dbReference type="Proteomes" id="UP000531659"/>
    </source>
</evidence>
<dbReference type="Pfam" id="PF04397">
    <property type="entry name" value="LytTR"/>
    <property type="match status" value="1"/>
</dbReference>
<reference evidence="6 7" key="1">
    <citation type="submission" date="2020-05" db="EMBL/GenBank/DDBJ databases">
        <title>Complete genome of Clostridium estertheticum subspecies estertheticum, isolated from Vacuum packed lamb meat from New Zealand imported to Switzerland.</title>
        <authorList>
            <person name="Wambui J."/>
            <person name="Stevens M.J.A."/>
            <person name="Stephan R."/>
        </authorList>
    </citation>
    <scope>NUCLEOTIDE SEQUENCE [LARGE SCALE GENOMIC DNA]</scope>
    <source>
        <strain evidence="6 7">CEST001</strain>
    </source>
</reference>
<evidence type="ECO:0000313" key="6">
    <source>
        <dbReference type="EMBL" id="NNU77075.1"/>
    </source>
</evidence>
<dbReference type="SMART" id="SM00448">
    <property type="entry name" value="REC"/>
    <property type="match status" value="1"/>
</dbReference>
<dbReference type="InterPro" id="IPR001789">
    <property type="entry name" value="Sig_transdc_resp-reg_receiver"/>
</dbReference>
<dbReference type="PROSITE" id="PS50110">
    <property type="entry name" value="RESPONSE_REGULATORY"/>
    <property type="match status" value="1"/>
</dbReference>
<protein>
    <recommendedName>
        <fullName evidence="1">Stage 0 sporulation protein A homolog</fullName>
    </recommendedName>
</protein>
<accession>A0A7Y3SX95</accession>
<feature type="domain" description="HTH LytTR-type" evidence="5">
    <location>
        <begin position="154"/>
        <end position="226"/>
    </location>
</feature>
<organism evidence="6 7">
    <name type="scientific">Clostridium estertheticum</name>
    <dbReference type="NCBI Taxonomy" id="238834"/>
    <lineage>
        <taxon>Bacteria</taxon>
        <taxon>Bacillati</taxon>
        <taxon>Bacillota</taxon>
        <taxon>Clostridia</taxon>
        <taxon>Eubacteriales</taxon>
        <taxon>Clostridiaceae</taxon>
        <taxon>Clostridium</taxon>
    </lineage>
</organism>